<name>A0A438CFK6_VITVI</name>
<gene>
    <name evidence="2" type="ORF">CK203_109820</name>
</gene>
<feature type="region of interest" description="Disordered" evidence="1">
    <location>
        <begin position="129"/>
        <end position="193"/>
    </location>
</feature>
<reference evidence="2 3" key="1">
    <citation type="journal article" date="2018" name="PLoS Genet.">
        <title>Population sequencing reveals clonal diversity and ancestral inbreeding in the grapevine cultivar Chardonnay.</title>
        <authorList>
            <person name="Roach M.J."/>
            <person name="Johnson D.L."/>
            <person name="Bohlmann J."/>
            <person name="van Vuuren H.J."/>
            <person name="Jones S.J."/>
            <person name="Pretorius I.S."/>
            <person name="Schmidt S.A."/>
            <person name="Borneman A.R."/>
        </authorList>
    </citation>
    <scope>NUCLEOTIDE SEQUENCE [LARGE SCALE GENOMIC DNA]</scope>
    <source>
        <strain evidence="3">cv. Chardonnay</strain>
        <tissue evidence="2">Leaf</tissue>
    </source>
</reference>
<dbReference type="EMBL" id="QGNW01002256">
    <property type="protein sequence ID" value="RVW22003.1"/>
    <property type="molecule type" value="Genomic_DNA"/>
</dbReference>
<feature type="region of interest" description="Disordered" evidence="1">
    <location>
        <begin position="1"/>
        <end position="31"/>
    </location>
</feature>
<evidence type="ECO:0000313" key="3">
    <source>
        <dbReference type="Proteomes" id="UP000288805"/>
    </source>
</evidence>
<accession>A0A438CFK6</accession>
<dbReference type="AlphaFoldDB" id="A0A438CFK6"/>
<feature type="compositionally biased region" description="Basic residues" evidence="1">
    <location>
        <begin position="160"/>
        <end position="172"/>
    </location>
</feature>
<organism evidence="2 3">
    <name type="scientific">Vitis vinifera</name>
    <name type="common">Grape</name>
    <dbReference type="NCBI Taxonomy" id="29760"/>
    <lineage>
        <taxon>Eukaryota</taxon>
        <taxon>Viridiplantae</taxon>
        <taxon>Streptophyta</taxon>
        <taxon>Embryophyta</taxon>
        <taxon>Tracheophyta</taxon>
        <taxon>Spermatophyta</taxon>
        <taxon>Magnoliopsida</taxon>
        <taxon>eudicotyledons</taxon>
        <taxon>Gunneridae</taxon>
        <taxon>Pentapetalae</taxon>
        <taxon>rosids</taxon>
        <taxon>Vitales</taxon>
        <taxon>Vitaceae</taxon>
        <taxon>Viteae</taxon>
        <taxon>Vitis</taxon>
    </lineage>
</organism>
<evidence type="ECO:0000313" key="2">
    <source>
        <dbReference type="EMBL" id="RVW22003.1"/>
    </source>
</evidence>
<dbReference type="Proteomes" id="UP000288805">
    <property type="component" value="Unassembled WGS sequence"/>
</dbReference>
<comment type="caution">
    <text evidence="2">The sequence shown here is derived from an EMBL/GenBank/DDBJ whole genome shotgun (WGS) entry which is preliminary data.</text>
</comment>
<protein>
    <submittedName>
        <fullName evidence="2">Uncharacterized protein</fullName>
    </submittedName>
</protein>
<evidence type="ECO:0000256" key="1">
    <source>
        <dbReference type="SAM" id="MobiDB-lite"/>
    </source>
</evidence>
<proteinExistence type="predicted"/>
<sequence length="193" mass="21257">MSSSAADAPRVASPSLYTLSDNPHDRHSAHQTATVGRGIPTALLIQAQFGLVGPIRGVGGLALGVMQPRISHPLMPQLFVPPMTYPAAPVTRPPGQTLGYPGQVPPRLPMAHRLPCLLSSFLSLEEYRSPTSKFPHRSMGGRPLAPPSQMMRGPPPPPSHRPRRLHRRRPCQRPREPHDLPPQRPPRLSSRRW</sequence>